<dbReference type="InterPro" id="IPR050985">
    <property type="entry name" value="Alpha-glycosidase_related"/>
</dbReference>
<dbReference type="STRING" id="58919.A0A316ZE53"/>
<dbReference type="Gene3D" id="2.60.40.1180">
    <property type="entry name" value="Golgi alpha-mannosidase II"/>
    <property type="match status" value="1"/>
</dbReference>
<evidence type="ECO:0000256" key="4">
    <source>
        <dbReference type="ARBA" id="ARBA00023295"/>
    </source>
</evidence>
<dbReference type="InterPro" id="IPR013785">
    <property type="entry name" value="Aldolase_TIM"/>
</dbReference>
<evidence type="ECO:0000256" key="1">
    <source>
        <dbReference type="ARBA" id="ARBA00001255"/>
    </source>
</evidence>
<evidence type="ECO:0000313" key="10">
    <source>
        <dbReference type="EMBL" id="PWO00001.1"/>
    </source>
</evidence>
<dbReference type="PANTHER" id="PTHR43053:SF3">
    <property type="entry name" value="ALPHA-GALACTOSIDASE C-RELATED"/>
    <property type="match status" value="1"/>
</dbReference>
<dbReference type="InterPro" id="IPR031705">
    <property type="entry name" value="Glyco_hydro_36_C"/>
</dbReference>
<dbReference type="Gene3D" id="3.20.20.70">
    <property type="entry name" value="Aldolase class I"/>
    <property type="match status" value="1"/>
</dbReference>
<dbReference type="EC" id="3.2.1.22" evidence="2 5"/>
<feature type="region of interest" description="Disordered" evidence="7">
    <location>
        <begin position="1"/>
        <end position="64"/>
    </location>
</feature>
<dbReference type="Proteomes" id="UP000245946">
    <property type="component" value="Unassembled WGS sequence"/>
</dbReference>
<dbReference type="InterPro" id="IPR031704">
    <property type="entry name" value="Glyco_hydro_36_N"/>
</dbReference>
<dbReference type="InterPro" id="IPR017853">
    <property type="entry name" value="GH"/>
</dbReference>
<protein>
    <recommendedName>
        <fullName evidence="2 5">Alpha-galactosidase</fullName>
        <ecNumber evidence="2 5">3.2.1.22</ecNumber>
    </recommendedName>
</protein>
<evidence type="ECO:0000259" key="8">
    <source>
        <dbReference type="Pfam" id="PF16874"/>
    </source>
</evidence>
<accession>A0A316ZE53</accession>
<gene>
    <name evidence="10" type="ORF">FA09DRAFT_328137</name>
</gene>
<comment type="function">
    <text evidence="5">Hydrolyzes a variety of simple alpha-D-galactoside as well as more complex molecules such as oligosaccharides and polysaccharides.</text>
</comment>
<proteinExistence type="inferred from homology"/>
<dbReference type="OrthoDB" id="5795902at2759"/>
<feature type="domain" description="Glycosyl hydrolase family 36 C-terminal" evidence="8">
    <location>
        <begin position="682"/>
        <end position="759"/>
    </location>
</feature>
<keyword evidence="11" id="KW-1185">Reference proteome</keyword>
<evidence type="ECO:0000259" key="9">
    <source>
        <dbReference type="Pfam" id="PF16875"/>
    </source>
</evidence>
<dbReference type="GO" id="GO:0004557">
    <property type="term" value="F:alpha-galactosidase activity"/>
    <property type="evidence" value="ECO:0007669"/>
    <property type="project" value="UniProtKB-UniRule"/>
</dbReference>
<feature type="domain" description="Glycosyl hydrolase family 36 N-terminal" evidence="9">
    <location>
        <begin position="87"/>
        <end position="299"/>
    </location>
</feature>
<keyword evidence="4 5" id="KW-0326">Glycosidase</keyword>
<evidence type="ECO:0000256" key="7">
    <source>
        <dbReference type="SAM" id="MobiDB-lite"/>
    </source>
</evidence>
<comment type="catalytic activity">
    <reaction evidence="1 5">
        <text>Hydrolysis of terminal, non-reducing alpha-D-galactose residues in alpha-D-galactosides, including galactose oligosaccharides, galactomannans and galactolipids.</text>
        <dbReference type="EC" id="3.2.1.22"/>
    </reaction>
</comment>
<dbReference type="RefSeq" id="XP_025600279.1">
    <property type="nucleotide sequence ID" value="XM_025741657.1"/>
</dbReference>
<keyword evidence="3 5" id="KW-0378">Hydrolase</keyword>
<dbReference type="Pfam" id="PF02065">
    <property type="entry name" value="Melibiase"/>
    <property type="match status" value="1"/>
</dbReference>
<dbReference type="PRINTS" id="PR00743">
    <property type="entry name" value="GLHYDRLASE36"/>
</dbReference>
<evidence type="ECO:0000256" key="5">
    <source>
        <dbReference type="PIRNR" id="PIRNR005536"/>
    </source>
</evidence>
<dbReference type="GO" id="GO:0016052">
    <property type="term" value="P:carbohydrate catabolic process"/>
    <property type="evidence" value="ECO:0007669"/>
    <property type="project" value="InterPro"/>
</dbReference>
<feature type="active site" description="Proton donor" evidence="6">
    <location>
        <position position="577"/>
    </location>
</feature>
<evidence type="ECO:0000313" key="11">
    <source>
        <dbReference type="Proteomes" id="UP000245946"/>
    </source>
</evidence>
<name>A0A316ZE53_9BASI</name>
<evidence type="ECO:0000256" key="6">
    <source>
        <dbReference type="PIRSR" id="PIRSR005536-1"/>
    </source>
</evidence>
<dbReference type="EMBL" id="KZ819286">
    <property type="protein sequence ID" value="PWO00001.1"/>
    <property type="molecule type" value="Genomic_DNA"/>
</dbReference>
<dbReference type="InterPro" id="IPR038417">
    <property type="entry name" value="Alpga-gal_N_sf"/>
</dbReference>
<dbReference type="CDD" id="cd14791">
    <property type="entry name" value="GH36"/>
    <property type="match status" value="1"/>
</dbReference>
<evidence type="ECO:0000256" key="3">
    <source>
        <dbReference type="ARBA" id="ARBA00022801"/>
    </source>
</evidence>
<dbReference type="PANTHER" id="PTHR43053">
    <property type="entry name" value="GLYCOSIDASE FAMILY 31"/>
    <property type="match status" value="1"/>
</dbReference>
<dbReference type="GeneID" id="37269201"/>
<dbReference type="AlphaFoldDB" id="A0A316ZE53"/>
<dbReference type="SUPFAM" id="SSF51445">
    <property type="entry name" value="(Trans)glycosidases"/>
    <property type="match status" value="1"/>
</dbReference>
<dbReference type="InterPro" id="IPR013780">
    <property type="entry name" value="Glyco_hydro_b"/>
</dbReference>
<dbReference type="Gene3D" id="2.70.98.60">
    <property type="entry name" value="alpha-galactosidase from lactobacil brevis"/>
    <property type="match status" value="1"/>
</dbReference>
<organism evidence="10 11">
    <name type="scientific">Tilletiopsis washingtonensis</name>
    <dbReference type="NCBI Taxonomy" id="58919"/>
    <lineage>
        <taxon>Eukaryota</taxon>
        <taxon>Fungi</taxon>
        <taxon>Dikarya</taxon>
        <taxon>Basidiomycota</taxon>
        <taxon>Ustilaginomycotina</taxon>
        <taxon>Exobasidiomycetes</taxon>
        <taxon>Entylomatales</taxon>
        <taxon>Entylomatales incertae sedis</taxon>
        <taxon>Tilletiopsis</taxon>
    </lineage>
</organism>
<dbReference type="Pfam" id="PF16875">
    <property type="entry name" value="Glyco_hydro_36N"/>
    <property type="match status" value="1"/>
</dbReference>
<dbReference type="InterPro" id="IPR002252">
    <property type="entry name" value="Glyco_hydro_36"/>
</dbReference>
<reference evidence="10 11" key="1">
    <citation type="journal article" date="2018" name="Mol. Biol. Evol.">
        <title>Broad Genomic Sampling Reveals a Smut Pathogenic Ancestry of the Fungal Clade Ustilaginomycotina.</title>
        <authorList>
            <person name="Kijpornyongpan T."/>
            <person name="Mondo S.J."/>
            <person name="Barry K."/>
            <person name="Sandor L."/>
            <person name="Lee J."/>
            <person name="Lipzen A."/>
            <person name="Pangilinan J."/>
            <person name="LaButti K."/>
            <person name="Hainaut M."/>
            <person name="Henrissat B."/>
            <person name="Grigoriev I.V."/>
            <person name="Spatafora J.W."/>
            <person name="Aime M.C."/>
        </authorList>
    </citation>
    <scope>NUCLEOTIDE SEQUENCE [LARGE SCALE GENOMIC DNA]</scope>
    <source>
        <strain evidence="10 11">MCA 4186</strain>
    </source>
</reference>
<feature type="active site" description="Nucleophile" evidence="6">
    <location>
        <position position="510"/>
    </location>
</feature>
<dbReference type="PIRSF" id="PIRSF005536">
    <property type="entry name" value="Agal"/>
    <property type="match status" value="1"/>
</dbReference>
<feature type="compositionally biased region" description="Pro residues" evidence="7">
    <location>
        <begin position="53"/>
        <end position="62"/>
    </location>
</feature>
<comment type="similarity">
    <text evidence="5">Belongs to the glycosyl hydrolase.</text>
</comment>
<sequence>MRLALFPPTIPPPTQTPPSAMSADTKWHQRLFRSKDEGEGGTQQRHAAASASAPPPAPPPPADAALHVFHLRHGGTSVVVDAATASLPSVVYWGADLGGMSAAELQDLASAAVPQRVSGGLDVVPRLTLVPQESDAWQGTPGLAGHQVGSGHWSAALHTTDLSVTGSTAAITAQDSEIGLSLRISLEVTAEGLFTQQLSVTNTAKANYMLQSLAATFPVPESANELLDTYGRHLRERAPQRHAFTVGKHERESRRGRPGADATLLQVVGAKGFGFERGVVHAVHLAWSGNHRLIAEKGPSYPPFIQVSDLLLPGEGLLQPGETYTTPKAIGSWGDGLSAMSHRFHAYVRALPGYPKSTRPVMVNTWEAVYFSLDFDKLVSLAKTAAAAGAERFILDDGWFKGRRGDTAGLGDWFVDKDVFPNGLQPLWDEVDKAGLQCGLWFEPEMVNLNSDLARAHPDWILRPTADRLPVPGRQQYVLDLSNPDVFAYIFKCIDDLLTEYKLIKYIKWDHNRDLVEPSSALASYRAAVRANVLAVYRLMDKLKKAHPELEIESCASGGARVDLGILERTDRIWTSDCTDPLERLTIQKYTSLVVPPELMGAHIGPPESHTTGRTHKLDLRAGVPLLCHLGIEWDLTSASSDDQAAVKQWIDLHKKWRDVIHSGNLVFVDDTADEHADVRGVVAKDQSRGIFTFTQVRTAASYPPPKFRLCGLDPSKRYKVSLLYDLSFARGGAVGQSALQWAGGVTLSGKALDLGGLATLTIEPERLYVVEVEAQ</sequence>
<dbReference type="Pfam" id="PF16874">
    <property type="entry name" value="Glyco_hydro_36C"/>
    <property type="match status" value="1"/>
</dbReference>
<dbReference type="FunFam" id="3.20.20.70:FF:000118">
    <property type="entry name" value="Alpha-galactosidase"/>
    <property type="match status" value="1"/>
</dbReference>
<evidence type="ECO:0000256" key="2">
    <source>
        <dbReference type="ARBA" id="ARBA00012755"/>
    </source>
</evidence>